<dbReference type="AlphaFoldDB" id="A0A7L5BDE0"/>
<dbReference type="KEGG" id="roy:G3A56_01750"/>
<name>A0A7L5BDE0_9HYPH</name>
<keyword evidence="2" id="KW-1185">Reference proteome</keyword>
<proteinExistence type="predicted"/>
<dbReference type="RefSeq" id="WP_164056067.1">
    <property type="nucleotide sequence ID" value="NZ_CP048632.1"/>
</dbReference>
<dbReference type="Proteomes" id="UP000464865">
    <property type="component" value="Chromosome M15-11"/>
</dbReference>
<evidence type="ECO:0000313" key="1">
    <source>
        <dbReference type="EMBL" id="QIB36875.1"/>
    </source>
</evidence>
<dbReference type="EMBL" id="CP048632">
    <property type="protein sequence ID" value="QIB36875.1"/>
    <property type="molecule type" value="Genomic_DNA"/>
</dbReference>
<gene>
    <name evidence="1" type="ORF">G3A56_01750</name>
</gene>
<accession>A0A7L5BDE0</accession>
<evidence type="ECO:0000313" key="2">
    <source>
        <dbReference type="Proteomes" id="UP000464865"/>
    </source>
</evidence>
<sequence length="76" mass="8342">MADIVKFYPADAAKKADNVIEQAIGVYDQVIIIGWDKDGNLDARATLGLKDGGDVLWLLETFKHKLMNGDYSGDVD</sequence>
<protein>
    <submittedName>
        <fullName evidence="1">Uncharacterized protein</fullName>
    </submittedName>
</protein>
<reference evidence="1 2" key="1">
    <citation type="submission" date="2020-02" db="EMBL/GenBank/DDBJ databases">
        <title>Plant-Promoting Endophytic Bacterium Rhizobium oryzihabitans sp. nov., Isolated from the Root of Rice.</title>
        <authorList>
            <person name="zhao J."/>
            <person name="Zhang G."/>
        </authorList>
    </citation>
    <scope>NUCLEOTIDE SEQUENCE [LARGE SCALE GENOMIC DNA]</scope>
    <source>
        <strain evidence="1 2">M15</strain>
    </source>
</reference>
<organism evidence="1 2">
    <name type="scientific">Rhizobium oryzihabitans</name>
    <dbReference type="NCBI Taxonomy" id="2267833"/>
    <lineage>
        <taxon>Bacteria</taxon>
        <taxon>Pseudomonadati</taxon>
        <taxon>Pseudomonadota</taxon>
        <taxon>Alphaproteobacteria</taxon>
        <taxon>Hyphomicrobiales</taxon>
        <taxon>Rhizobiaceae</taxon>
        <taxon>Rhizobium/Agrobacterium group</taxon>
        <taxon>Rhizobium</taxon>
    </lineage>
</organism>